<reference evidence="2 3" key="1">
    <citation type="journal article" date="2019" name="Nat. Microbiol.">
        <title>Mediterranean grassland soil C-N compound turnover is dependent on rainfall and depth, and is mediated by genomically divergent microorganisms.</title>
        <authorList>
            <person name="Diamond S."/>
            <person name="Andeer P.F."/>
            <person name="Li Z."/>
            <person name="Crits-Christoph A."/>
            <person name="Burstein D."/>
            <person name="Anantharaman K."/>
            <person name="Lane K.R."/>
            <person name="Thomas B.C."/>
            <person name="Pan C."/>
            <person name="Northen T.R."/>
            <person name="Banfield J.F."/>
        </authorList>
    </citation>
    <scope>NUCLEOTIDE SEQUENCE [LARGE SCALE GENOMIC DNA]</scope>
    <source>
        <strain evidence="2">NP_8</strain>
    </source>
</reference>
<dbReference type="EMBL" id="VBAP01000061">
    <property type="protein sequence ID" value="TMI73896.1"/>
    <property type="molecule type" value="Genomic_DNA"/>
</dbReference>
<feature type="signal peptide" evidence="1">
    <location>
        <begin position="1"/>
        <end position="20"/>
    </location>
</feature>
<dbReference type="AlphaFoldDB" id="A0A537IT85"/>
<evidence type="ECO:0000313" key="2">
    <source>
        <dbReference type="EMBL" id="TMI73896.1"/>
    </source>
</evidence>
<evidence type="ECO:0000256" key="1">
    <source>
        <dbReference type="SAM" id="SignalP"/>
    </source>
</evidence>
<dbReference type="Proteomes" id="UP000318834">
    <property type="component" value="Unassembled WGS sequence"/>
</dbReference>
<feature type="chain" id="PRO_5022042598" description="Lipoprotein" evidence="1">
    <location>
        <begin position="21"/>
        <end position="237"/>
    </location>
</feature>
<organism evidence="2 3">
    <name type="scientific">Candidatus Segetimicrobium genomatis</name>
    <dbReference type="NCBI Taxonomy" id="2569760"/>
    <lineage>
        <taxon>Bacteria</taxon>
        <taxon>Bacillati</taxon>
        <taxon>Candidatus Sysuimicrobiota</taxon>
        <taxon>Candidatus Sysuimicrobiia</taxon>
        <taxon>Candidatus Sysuimicrobiales</taxon>
        <taxon>Candidatus Segetimicrobiaceae</taxon>
        <taxon>Candidatus Segetimicrobium</taxon>
    </lineage>
</organism>
<evidence type="ECO:0008006" key="4">
    <source>
        <dbReference type="Google" id="ProtNLM"/>
    </source>
</evidence>
<sequence>MKSICIASGLLLGAALLAGCGERTGQTGPTGTATGAFAADVVAGKTSAVTDPVGDADKTAEAYLDIVRAEITKQGTNFVFVMTLAAPIPDNPPLPSWADVMVWQPILDTDPTASPVGYPFTKNTANAFEFFIQHRVYRSGFVDPLDPASAADVLVDRRPLLKGGQATVTPIKVTIDGAQITFVVDAALLGDPSTFSWLSVTAVAKAGDDVKNAYNKHVPFDFAPDFNLGAPLATWPL</sequence>
<protein>
    <recommendedName>
        <fullName evidence="4">Lipoprotein</fullName>
    </recommendedName>
</protein>
<comment type="caution">
    <text evidence="2">The sequence shown here is derived from an EMBL/GenBank/DDBJ whole genome shotgun (WGS) entry which is preliminary data.</text>
</comment>
<accession>A0A537IT85</accession>
<proteinExistence type="predicted"/>
<dbReference type="PROSITE" id="PS51257">
    <property type="entry name" value="PROKAR_LIPOPROTEIN"/>
    <property type="match status" value="1"/>
</dbReference>
<gene>
    <name evidence="2" type="ORF">E6H05_08550</name>
</gene>
<name>A0A537IT85_9BACT</name>
<keyword evidence="1" id="KW-0732">Signal</keyword>
<evidence type="ECO:0000313" key="3">
    <source>
        <dbReference type="Proteomes" id="UP000318834"/>
    </source>
</evidence>